<sequence length="115" mass="12504">MRSAVGVGSALGDKDERKTQPRRHSPARRKGQATVMKNKDGQPILPTQDIVAQIPVPHPKLQDASSAKGTACDMDAISPMRRRHCRHVTLAPSLNCERQLSKDISLACDSVRLAA</sequence>
<feature type="compositionally biased region" description="Basic residues" evidence="1">
    <location>
        <begin position="20"/>
        <end position="31"/>
    </location>
</feature>
<proteinExistence type="predicted"/>
<accession>A0AAV2JUS2</accession>
<feature type="region of interest" description="Disordered" evidence="1">
    <location>
        <begin position="1"/>
        <end position="44"/>
    </location>
</feature>
<gene>
    <name evidence="2" type="ORF">KC01_LOCUS11334</name>
</gene>
<dbReference type="AlphaFoldDB" id="A0AAV2JUS2"/>
<dbReference type="Proteomes" id="UP001497482">
    <property type="component" value="Chromosome 14"/>
</dbReference>
<evidence type="ECO:0000313" key="2">
    <source>
        <dbReference type="EMBL" id="CAL1580503.1"/>
    </source>
</evidence>
<name>A0AAV2JUS2_KNICA</name>
<dbReference type="EMBL" id="OZ035836">
    <property type="protein sequence ID" value="CAL1580503.1"/>
    <property type="molecule type" value="Genomic_DNA"/>
</dbReference>
<protein>
    <submittedName>
        <fullName evidence="2">Uncharacterized protein</fullName>
    </submittedName>
</protein>
<evidence type="ECO:0000313" key="3">
    <source>
        <dbReference type="Proteomes" id="UP001497482"/>
    </source>
</evidence>
<reference evidence="2 3" key="1">
    <citation type="submission" date="2024-04" db="EMBL/GenBank/DDBJ databases">
        <authorList>
            <person name="Waldvogel A.-M."/>
            <person name="Schoenle A."/>
        </authorList>
    </citation>
    <scope>NUCLEOTIDE SEQUENCE [LARGE SCALE GENOMIC DNA]</scope>
</reference>
<organism evidence="2 3">
    <name type="scientific">Knipowitschia caucasica</name>
    <name type="common">Caucasian dwarf goby</name>
    <name type="synonym">Pomatoschistus caucasicus</name>
    <dbReference type="NCBI Taxonomy" id="637954"/>
    <lineage>
        <taxon>Eukaryota</taxon>
        <taxon>Metazoa</taxon>
        <taxon>Chordata</taxon>
        <taxon>Craniata</taxon>
        <taxon>Vertebrata</taxon>
        <taxon>Euteleostomi</taxon>
        <taxon>Actinopterygii</taxon>
        <taxon>Neopterygii</taxon>
        <taxon>Teleostei</taxon>
        <taxon>Neoteleostei</taxon>
        <taxon>Acanthomorphata</taxon>
        <taxon>Gobiaria</taxon>
        <taxon>Gobiiformes</taxon>
        <taxon>Gobioidei</taxon>
        <taxon>Gobiidae</taxon>
        <taxon>Gobiinae</taxon>
        <taxon>Knipowitschia</taxon>
    </lineage>
</organism>
<keyword evidence="3" id="KW-1185">Reference proteome</keyword>
<evidence type="ECO:0000256" key="1">
    <source>
        <dbReference type="SAM" id="MobiDB-lite"/>
    </source>
</evidence>